<dbReference type="eggNOG" id="COG3861">
    <property type="taxonomic scope" value="Bacteria"/>
</dbReference>
<evidence type="ECO:0000313" key="3">
    <source>
        <dbReference type="Proteomes" id="UP000001976"/>
    </source>
</evidence>
<feature type="domain" description="PRC-barrel" evidence="1">
    <location>
        <begin position="12"/>
        <end position="88"/>
    </location>
</feature>
<dbReference type="AlphaFoldDB" id="Q92W42"/>
<dbReference type="HOGENOM" id="CLU_108884_2_0_5"/>
<evidence type="ECO:0000313" key="2">
    <source>
        <dbReference type="EMBL" id="CAC48903.1"/>
    </source>
</evidence>
<dbReference type="InterPro" id="IPR027275">
    <property type="entry name" value="PRC-brl_dom"/>
</dbReference>
<geneLocation type="plasmid" evidence="2 3">
    <name>pSymB</name>
</geneLocation>
<dbReference type="Proteomes" id="UP000001976">
    <property type="component" value="Plasmid pSymB"/>
</dbReference>
<dbReference type="GeneID" id="25013453"/>
<reference evidence="2 3" key="1">
    <citation type="journal article" date="2001" name="Proc. Natl. Acad. Sci. U.S.A.">
        <title>The complete sequence of the 1,683-kb pSymB megaplasmid from the N2-fixing endosymbiont Sinorhizobium meliloti.</title>
        <authorList>
            <person name="Finan T.M."/>
            <person name="Weidner S."/>
            <person name="Wong K."/>
            <person name="Buhrmester J."/>
            <person name="Chain P."/>
            <person name="Vorholter F.J."/>
            <person name="Hernandez-Lucas I."/>
            <person name="Becker A."/>
            <person name="Cowie A."/>
            <person name="Gouzy J."/>
            <person name="Golding B."/>
            <person name="Puhler A."/>
        </authorList>
    </citation>
    <scope>NUCLEOTIDE SEQUENCE [LARGE SCALE GENOMIC DNA]</scope>
    <source>
        <strain evidence="2 3">1021</strain>
        <plasmid evidence="3">Plasmid pSymB</plasmid>
    </source>
</reference>
<sequence>MVNPDLHESHDLIASDRVVGTAVYDMNGENVGSIERIILEKRGGRVAYAVMSFGGILGIGHEHYPLPWEMLDYNTDLGGFQVNITKEQVEGAPRYPAGQDYDWSPESGRRVYDYYGIAPYWV</sequence>
<dbReference type="EnsemblBacteria" id="CAC48903">
    <property type="protein sequence ID" value="CAC48903"/>
    <property type="gene ID" value="SM_b20522"/>
</dbReference>
<dbReference type="Gene3D" id="2.30.30.240">
    <property type="entry name" value="PRC-barrel domain"/>
    <property type="match status" value="1"/>
</dbReference>
<dbReference type="SUPFAM" id="SSF50346">
    <property type="entry name" value="PRC-barrel domain"/>
    <property type="match status" value="1"/>
</dbReference>
<dbReference type="PANTHER" id="PTHR36505:SF1">
    <property type="entry name" value="BLR1072 PROTEIN"/>
    <property type="match status" value="1"/>
</dbReference>
<dbReference type="RefSeq" id="WP_010975383.1">
    <property type="nucleotide sequence ID" value="NC_003078.1"/>
</dbReference>
<accession>Q92W42</accession>
<dbReference type="OrthoDB" id="7274881at2"/>
<protein>
    <recommendedName>
        <fullName evidence="1">PRC-barrel domain-containing protein</fullName>
    </recommendedName>
</protein>
<proteinExistence type="predicted"/>
<organism evidence="2 3">
    <name type="scientific">Rhizobium meliloti (strain 1021)</name>
    <name type="common">Ensifer meliloti</name>
    <name type="synonym">Sinorhizobium meliloti</name>
    <dbReference type="NCBI Taxonomy" id="266834"/>
    <lineage>
        <taxon>Bacteria</taxon>
        <taxon>Pseudomonadati</taxon>
        <taxon>Pseudomonadota</taxon>
        <taxon>Alphaproteobacteria</taxon>
        <taxon>Hyphomicrobiales</taxon>
        <taxon>Rhizobiaceae</taxon>
        <taxon>Sinorhizobium/Ensifer group</taxon>
        <taxon>Sinorhizobium</taxon>
    </lineage>
</organism>
<reference evidence="3" key="2">
    <citation type="journal article" date="2001" name="Science">
        <title>The composite genome of the legume symbiont Sinorhizobium meliloti.</title>
        <authorList>
            <person name="Galibert F."/>
            <person name="Finan T.M."/>
            <person name="Long S.R."/>
            <person name="Puehler A."/>
            <person name="Abola P."/>
            <person name="Ampe F."/>
            <person name="Barloy-Hubler F."/>
            <person name="Barnett M.J."/>
            <person name="Becker A."/>
            <person name="Boistard P."/>
            <person name="Bothe G."/>
            <person name="Boutry M."/>
            <person name="Bowser L."/>
            <person name="Buhrmester J."/>
            <person name="Cadieu E."/>
            <person name="Capela D."/>
            <person name="Chain P."/>
            <person name="Cowie A."/>
            <person name="Davis R.W."/>
            <person name="Dreano S."/>
            <person name="Federspiel N.A."/>
            <person name="Fisher R.F."/>
            <person name="Gloux S."/>
            <person name="Godrie T."/>
            <person name="Goffeau A."/>
            <person name="Golding B."/>
            <person name="Gouzy J."/>
            <person name="Gurjal M."/>
            <person name="Hernandez-Lucas I."/>
            <person name="Hong A."/>
            <person name="Huizar L."/>
            <person name="Hyman R.W."/>
            <person name="Jones T."/>
            <person name="Kahn D."/>
            <person name="Kahn M.L."/>
            <person name="Kalman S."/>
            <person name="Keating D.H."/>
            <person name="Kiss E."/>
            <person name="Komp C."/>
            <person name="Lelaure V."/>
            <person name="Masuy D."/>
            <person name="Palm C."/>
            <person name="Peck M.C."/>
            <person name="Pohl T.M."/>
            <person name="Portetelle D."/>
            <person name="Purnelle B."/>
            <person name="Ramsperger U."/>
            <person name="Surzycki R."/>
            <person name="Thebault P."/>
            <person name="Vandenbol M."/>
            <person name="Vorhoelter F.J."/>
            <person name="Weidner S."/>
            <person name="Wells D.H."/>
            <person name="Wong K."/>
            <person name="Yeh K.-C."/>
            <person name="Batut J."/>
        </authorList>
    </citation>
    <scope>NUCLEOTIDE SEQUENCE [LARGE SCALE GENOMIC DNA]</scope>
    <source>
        <strain evidence="3">1021</strain>
        <plasmid evidence="3">Plasmid pSymB</plasmid>
    </source>
</reference>
<dbReference type="PIR" id="G95904">
    <property type="entry name" value="G95904"/>
</dbReference>
<dbReference type="PANTHER" id="PTHR36505">
    <property type="entry name" value="BLR1072 PROTEIN"/>
    <property type="match status" value="1"/>
</dbReference>
<dbReference type="KEGG" id="sme:SM_b20522"/>
<gene>
    <name evidence="2" type="ORF">SM_b20522</name>
</gene>
<evidence type="ECO:0000259" key="1">
    <source>
        <dbReference type="Pfam" id="PF05239"/>
    </source>
</evidence>
<dbReference type="PATRIC" id="fig|266834.11.peg.5436"/>
<keyword evidence="2" id="KW-0614">Plasmid</keyword>
<dbReference type="EMBL" id="AL591985">
    <property type="protein sequence ID" value="CAC48903.1"/>
    <property type="molecule type" value="Genomic_DNA"/>
</dbReference>
<dbReference type="InterPro" id="IPR011033">
    <property type="entry name" value="PRC_barrel-like_sf"/>
</dbReference>
<dbReference type="Pfam" id="PF05239">
    <property type="entry name" value="PRC"/>
    <property type="match status" value="1"/>
</dbReference>
<name>Q92W42_RHIME</name>
<keyword evidence="3" id="KW-1185">Reference proteome</keyword>